<sequence>MCFHSSIGFQTCNTMRCKYFVLECLTILAKACVCSLGVEWLQFN</sequence>
<organism evidence="1">
    <name type="scientific">Manihot esculenta</name>
    <name type="common">Cassava</name>
    <name type="synonym">Jatropha manihot</name>
    <dbReference type="NCBI Taxonomy" id="3983"/>
    <lineage>
        <taxon>Eukaryota</taxon>
        <taxon>Viridiplantae</taxon>
        <taxon>Streptophyta</taxon>
        <taxon>Embryophyta</taxon>
        <taxon>Tracheophyta</taxon>
        <taxon>Spermatophyta</taxon>
        <taxon>Magnoliopsida</taxon>
        <taxon>eudicotyledons</taxon>
        <taxon>Gunneridae</taxon>
        <taxon>Pentapetalae</taxon>
        <taxon>rosids</taxon>
        <taxon>fabids</taxon>
        <taxon>Malpighiales</taxon>
        <taxon>Euphorbiaceae</taxon>
        <taxon>Crotonoideae</taxon>
        <taxon>Manihoteae</taxon>
        <taxon>Manihot</taxon>
    </lineage>
</organism>
<accession>A0A2C9VEV8</accession>
<dbReference type="AlphaFoldDB" id="A0A2C9VEV8"/>
<protein>
    <submittedName>
        <fullName evidence="1">Uncharacterized protein</fullName>
    </submittedName>
</protein>
<evidence type="ECO:0000313" key="1">
    <source>
        <dbReference type="EMBL" id="OAY43774.1"/>
    </source>
</evidence>
<dbReference type="EMBL" id="CM004394">
    <property type="protein sequence ID" value="OAY43774.1"/>
    <property type="molecule type" value="Genomic_DNA"/>
</dbReference>
<proteinExistence type="predicted"/>
<gene>
    <name evidence="1" type="ORF">MANES_08G096700</name>
</gene>
<name>A0A2C9VEV8_MANES</name>
<reference evidence="1" key="1">
    <citation type="submission" date="2016-02" db="EMBL/GenBank/DDBJ databases">
        <title>WGS assembly of Manihot esculenta.</title>
        <authorList>
            <person name="Bredeson J.V."/>
            <person name="Prochnik S.E."/>
            <person name="Lyons J.B."/>
            <person name="Schmutz J."/>
            <person name="Grimwood J."/>
            <person name="Vrebalov J."/>
            <person name="Bart R.S."/>
            <person name="Amuge T."/>
            <person name="Ferguson M.E."/>
            <person name="Green R."/>
            <person name="Putnam N."/>
            <person name="Stites J."/>
            <person name="Rounsley S."/>
            <person name="Rokhsar D.S."/>
        </authorList>
    </citation>
    <scope>NUCLEOTIDE SEQUENCE [LARGE SCALE GENOMIC DNA]</scope>
    <source>
        <tissue evidence="1">Leaf</tissue>
    </source>
</reference>